<dbReference type="GO" id="GO:0003700">
    <property type="term" value="F:DNA-binding transcription factor activity"/>
    <property type="evidence" value="ECO:0007669"/>
    <property type="project" value="TreeGrafter"/>
</dbReference>
<reference evidence="3" key="1">
    <citation type="journal article" date="2015" name="Nature">
        <title>Complex archaea that bridge the gap between prokaryotes and eukaryotes.</title>
        <authorList>
            <person name="Spang A."/>
            <person name="Saw J.H."/>
            <person name="Jorgensen S.L."/>
            <person name="Zaremba-Niedzwiedzka K."/>
            <person name="Martijn J."/>
            <person name="Lind A.E."/>
            <person name="van Eijk R."/>
            <person name="Schleper C."/>
            <person name="Guy L."/>
            <person name="Ettema T.J."/>
        </authorList>
    </citation>
    <scope>NUCLEOTIDE SEQUENCE</scope>
</reference>
<name>A0A0F9SJN7_9ZZZZ</name>
<proteinExistence type="predicted"/>
<sequence length="78" mass="8703">MTSSELERLTTVEIGGRIRRWRERRGMTQTTLGEKIGVSQVQVSSLERAYRDLRVTTALEIAAALGVTLQTLVTKDPT</sequence>
<gene>
    <name evidence="3" type="ORF">LCGC14_0443510</name>
</gene>
<dbReference type="EMBL" id="LAZR01000431">
    <property type="protein sequence ID" value="KKN69175.1"/>
    <property type="molecule type" value="Genomic_DNA"/>
</dbReference>
<accession>A0A0F9SJN7</accession>
<dbReference type="SMART" id="SM00530">
    <property type="entry name" value="HTH_XRE"/>
    <property type="match status" value="1"/>
</dbReference>
<feature type="domain" description="HTH cro/C1-type" evidence="2">
    <location>
        <begin position="18"/>
        <end position="72"/>
    </location>
</feature>
<dbReference type="InterPro" id="IPR001387">
    <property type="entry name" value="Cro/C1-type_HTH"/>
</dbReference>
<dbReference type="InterPro" id="IPR050807">
    <property type="entry name" value="TransReg_Diox_bact_type"/>
</dbReference>
<comment type="caution">
    <text evidence="3">The sequence shown here is derived from an EMBL/GenBank/DDBJ whole genome shotgun (WGS) entry which is preliminary data.</text>
</comment>
<keyword evidence="1" id="KW-0238">DNA-binding</keyword>
<dbReference type="PROSITE" id="PS50943">
    <property type="entry name" value="HTH_CROC1"/>
    <property type="match status" value="1"/>
</dbReference>
<evidence type="ECO:0000256" key="1">
    <source>
        <dbReference type="ARBA" id="ARBA00023125"/>
    </source>
</evidence>
<dbReference type="Pfam" id="PF01381">
    <property type="entry name" value="HTH_3"/>
    <property type="match status" value="1"/>
</dbReference>
<dbReference type="Gene3D" id="1.10.260.40">
    <property type="entry name" value="lambda repressor-like DNA-binding domains"/>
    <property type="match status" value="1"/>
</dbReference>
<dbReference type="SUPFAM" id="SSF47413">
    <property type="entry name" value="lambda repressor-like DNA-binding domains"/>
    <property type="match status" value="1"/>
</dbReference>
<protein>
    <recommendedName>
        <fullName evidence="2">HTH cro/C1-type domain-containing protein</fullName>
    </recommendedName>
</protein>
<evidence type="ECO:0000259" key="2">
    <source>
        <dbReference type="PROSITE" id="PS50943"/>
    </source>
</evidence>
<evidence type="ECO:0000313" key="3">
    <source>
        <dbReference type="EMBL" id="KKN69175.1"/>
    </source>
</evidence>
<dbReference type="CDD" id="cd00093">
    <property type="entry name" value="HTH_XRE"/>
    <property type="match status" value="1"/>
</dbReference>
<organism evidence="3">
    <name type="scientific">marine sediment metagenome</name>
    <dbReference type="NCBI Taxonomy" id="412755"/>
    <lineage>
        <taxon>unclassified sequences</taxon>
        <taxon>metagenomes</taxon>
        <taxon>ecological metagenomes</taxon>
    </lineage>
</organism>
<dbReference type="GO" id="GO:0003677">
    <property type="term" value="F:DNA binding"/>
    <property type="evidence" value="ECO:0007669"/>
    <property type="project" value="UniProtKB-KW"/>
</dbReference>
<dbReference type="PANTHER" id="PTHR46797">
    <property type="entry name" value="HTH-TYPE TRANSCRIPTIONAL REGULATOR"/>
    <property type="match status" value="1"/>
</dbReference>
<dbReference type="AlphaFoldDB" id="A0A0F9SJN7"/>
<dbReference type="PANTHER" id="PTHR46797:SF1">
    <property type="entry name" value="METHYLPHOSPHONATE SYNTHASE"/>
    <property type="match status" value="1"/>
</dbReference>
<dbReference type="InterPro" id="IPR010982">
    <property type="entry name" value="Lambda_DNA-bd_dom_sf"/>
</dbReference>
<dbReference type="GO" id="GO:0005829">
    <property type="term" value="C:cytosol"/>
    <property type="evidence" value="ECO:0007669"/>
    <property type="project" value="TreeGrafter"/>
</dbReference>